<feature type="compositionally biased region" description="Polar residues" evidence="1">
    <location>
        <begin position="147"/>
        <end position="161"/>
    </location>
</feature>
<feature type="region of interest" description="Disordered" evidence="1">
    <location>
        <begin position="116"/>
        <end position="161"/>
    </location>
</feature>
<feature type="compositionally biased region" description="Basic and acidic residues" evidence="1">
    <location>
        <begin position="279"/>
        <end position="295"/>
    </location>
</feature>
<keyword evidence="3" id="KW-1185">Reference proteome</keyword>
<feature type="region of interest" description="Disordered" evidence="1">
    <location>
        <begin position="267"/>
        <end position="298"/>
    </location>
</feature>
<proteinExistence type="predicted"/>
<organism evidence="2 3">
    <name type="scientific">Pachysolen tannophilus NRRL Y-2460</name>
    <dbReference type="NCBI Taxonomy" id="669874"/>
    <lineage>
        <taxon>Eukaryota</taxon>
        <taxon>Fungi</taxon>
        <taxon>Dikarya</taxon>
        <taxon>Ascomycota</taxon>
        <taxon>Saccharomycotina</taxon>
        <taxon>Pichiomycetes</taxon>
        <taxon>Pachysolenaceae</taxon>
        <taxon>Pachysolen</taxon>
    </lineage>
</organism>
<protein>
    <submittedName>
        <fullName evidence="2">Uncharacterized protein</fullName>
    </submittedName>
</protein>
<evidence type="ECO:0000313" key="3">
    <source>
        <dbReference type="Proteomes" id="UP000094236"/>
    </source>
</evidence>
<feature type="compositionally biased region" description="Low complexity" evidence="1">
    <location>
        <begin position="118"/>
        <end position="144"/>
    </location>
</feature>
<accession>A0A1E4TZB6</accession>
<name>A0A1E4TZB6_PACTA</name>
<dbReference type="EMBL" id="KV454012">
    <property type="protein sequence ID" value="ODV97077.1"/>
    <property type="molecule type" value="Genomic_DNA"/>
</dbReference>
<dbReference type="AlphaFoldDB" id="A0A1E4TZB6"/>
<evidence type="ECO:0000313" key="2">
    <source>
        <dbReference type="EMBL" id="ODV97077.1"/>
    </source>
</evidence>
<gene>
    <name evidence="2" type="ORF">PACTADRAFT_1660</name>
</gene>
<evidence type="ECO:0000256" key="1">
    <source>
        <dbReference type="SAM" id="MobiDB-lite"/>
    </source>
</evidence>
<dbReference type="Proteomes" id="UP000094236">
    <property type="component" value="Unassembled WGS sequence"/>
</dbReference>
<sequence>MVTNYSLSTMNADFKENRSVILSRDELKTSLHINPAPYRISSSSSLSSSPITPMTPNSKFQFVSGAGGVAKATKNQLFSTSYYANRASSETSVNESHYNINLTLAQKLKRKFALKNQSSNSPYSVDTSSVSSRRRASTASSYLSPDETCNGSFNQGNSNSMDSSPMLFNDMNFGTNSNSDISENYFGYINNGNNSGRKKSAPAVLIGDANNVINMQNTDILLRSNYLELTKTHSSTSKSEDGLGFSVCETDSLYSASSVNQQIEKSEMSFVDEQDYKDEDSSNEKEDAKSSKSDVQEIEEELAEEVAFDILEKVQFISSIHPETSTEVA</sequence>
<reference evidence="3" key="1">
    <citation type="submission" date="2016-05" db="EMBL/GenBank/DDBJ databases">
        <title>Comparative genomics of biotechnologically important yeasts.</title>
        <authorList>
            <consortium name="DOE Joint Genome Institute"/>
            <person name="Riley R."/>
            <person name="Haridas S."/>
            <person name="Wolfe K.H."/>
            <person name="Lopes M.R."/>
            <person name="Hittinger C.T."/>
            <person name="Goker M."/>
            <person name="Salamov A."/>
            <person name="Wisecaver J."/>
            <person name="Long T.M."/>
            <person name="Aerts A.L."/>
            <person name="Barry K."/>
            <person name="Choi C."/>
            <person name="Clum A."/>
            <person name="Coughlan A.Y."/>
            <person name="Deshpande S."/>
            <person name="Douglass A.P."/>
            <person name="Hanson S.J."/>
            <person name="Klenk H.-P."/>
            <person name="Labutti K."/>
            <person name="Lapidus A."/>
            <person name="Lindquist E."/>
            <person name="Lipzen A."/>
            <person name="Meier-Kolthoff J.P."/>
            <person name="Ohm R.A."/>
            <person name="Otillar R.P."/>
            <person name="Pangilinan J."/>
            <person name="Peng Y."/>
            <person name="Rokas A."/>
            <person name="Rosa C.A."/>
            <person name="Scheuner C."/>
            <person name="Sibirny A.A."/>
            <person name="Slot J.C."/>
            <person name="Stielow J.B."/>
            <person name="Sun H."/>
            <person name="Kurtzman C.P."/>
            <person name="Blackwell M."/>
            <person name="Grigoriev I.V."/>
            <person name="Jeffries T.W."/>
        </authorList>
    </citation>
    <scope>NUCLEOTIDE SEQUENCE [LARGE SCALE GENOMIC DNA]</scope>
    <source>
        <strain evidence="3">NRRL Y-2460</strain>
    </source>
</reference>